<dbReference type="GO" id="GO:0000462">
    <property type="term" value="P:maturation of SSU-rRNA from tricistronic rRNA transcript (SSU-rRNA, 5.8S rRNA, LSU-rRNA)"/>
    <property type="evidence" value="ECO:0007669"/>
    <property type="project" value="TreeGrafter"/>
</dbReference>
<feature type="compositionally biased region" description="Gly residues" evidence="11">
    <location>
        <begin position="23"/>
        <end position="32"/>
    </location>
</feature>
<organism evidence="14 15">
    <name type="scientific">Septoria linicola</name>
    <dbReference type="NCBI Taxonomy" id="215465"/>
    <lineage>
        <taxon>Eukaryota</taxon>
        <taxon>Fungi</taxon>
        <taxon>Dikarya</taxon>
        <taxon>Ascomycota</taxon>
        <taxon>Pezizomycotina</taxon>
        <taxon>Dothideomycetes</taxon>
        <taxon>Dothideomycetidae</taxon>
        <taxon>Mycosphaerellales</taxon>
        <taxon>Mycosphaerellaceae</taxon>
        <taxon>Septoria</taxon>
    </lineage>
</organism>
<protein>
    <recommendedName>
        <fullName evidence="5 10">U3 small nucleolar RNA-associated protein 25</fullName>
        <shortName evidence="10">U3 snoRNA-associated protein 25</shortName>
    </recommendedName>
</protein>
<comment type="subunit">
    <text evidence="4 10">Component of the ribosomal small subunit (SSU) processome composed of at least 40 protein subunits and snoRNA U3.</text>
</comment>
<evidence type="ECO:0000256" key="4">
    <source>
        <dbReference type="ARBA" id="ARBA00011192"/>
    </source>
</evidence>
<dbReference type="InterPro" id="IPR010678">
    <property type="entry name" value="UTP25"/>
</dbReference>
<feature type="compositionally biased region" description="Acidic residues" evidence="11">
    <location>
        <begin position="127"/>
        <end position="174"/>
    </location>
</feature>
<dbReference type="PANTHER" id="PTHR12933">
    <property type="entry name" value="ORF PROTEIN-RELATED"/>
    <property type="match status" value="1"/>
</dbReference>
<evidence type="ECO:0000313" key="14">
    <source>
        <dbReference type="EMBL" id="USW58279.1"/>
    </source>
</evidence>
<feature type="compositionally biased region" description="Acidic residues" evidence="11">
    <location>
        <begin position="75"/>
        <end position="89"/>
    </location>
</feature>
<feature type="domain" description="UTP25 C-terminal" evidence="12">
    <location>
        <begin position="540"/>
        <end position="734"/>
    </location>
</feature>
<dbReference type="GO" id="GO:0032040">
    <property type="term" value="C:small-subunit processome"/>
    <property type="evidence" value="ECO:0007669"/>
    <property type="project" value="TreeGrafter"/>
</dbReference>
<evidence type="ECO:0000256" key="2">
    <source>
        <dbReference type="ARBA" id="ARBA00004604"/>
    </source>
</evidence>
<dbReference type="Pfam" id="PF22916">
    <property type="entry name" value="UTP25_NTPase-like"/>
    <property type="match status" value="1"/>
</dbReference>
<dbReference type="PANTHER" id="PTHR12933:SF0">
    <property type="entry name" value="U3 SMALL NUCLEOLAR RNA-ASSOCIATED PROTEIN 25 HOMOLOG"/>
    <property type="match status" value="1"/>
</dbReference>
<evidence type="ECO:0000256" key="9">
    <source>
        <dbReference type="ARBA" id="ARBA00023274"/>
    </source>
</evidence>
<keyword evidence="15" id="KW-1185">Reference proteome</keyword>
<sequence length="735" mass="83113">MAPFRGRGGSRGGARGRGRYRGGRAGGRGGRGAAQNAGKLARSGIKTKNGYRKFDSQRVQDVDSEDDQPQTVAEPESDVEDVDDDDEEVEIKPTVKAYNSLLQSLHKPDVVENGGERSAKRRKIEVVADEDEHSDSEEDSEEDGMPQDMSGDEAAEDSEDEEEMLAEDEDDNIESSDPYEVHFASPDDNELKQKLEAIQSNNLRAEKRAIGKKLQCTFHHPRDSESGAVRKAVTSVTDLPLKERLSRHAGKHLSIESDLEQIVATQMFNYTDVLLGNRTPRNAGSLRSMAAYHAVNHVLKGRDRIIKNNERLARAEDAEVLEFRDQGFVRPKVLIMTGTRQMAANYANAIVDAFQPDQQENRKRFDDSFAGPLDDREHIPEDFRELFGGNDSDDFMTGLKFTRKTLKFYSAFYGSDIILASPLGIRKIIENEDKRKRDHDFLTSIEVVIVDQADAMQMQNWENVEIVFNHLNLELNESHGCDFSRVRNWYLDGNAKYLRQAIVMSAYITPEMNRLYNTHMQNIAGKVKIAPTYSGAITTTTGLGIKQTFSRFDSPSPPGDPDARFKYFTTAILPRLLKMPKPADGAPGILVFVPTYFDFLRLRNYFATSTQTENISFGTIHDYSEKSEQRRAQAHFRNGRHSILLYTQRAHHFYRIRMKGVKRVVMYGLPDNPIFYQEVVEGYLSATINEGGIDPVETSVRNIFSKWDGLRLERIVGTERVKTMLTGQGDTFDFV</sequence>
<evidence type="ECO:0000256" key="11">
    <source>
        <dbReference type="SAM" id="MobiDB-lite"/>
    </source>
</evidence>
<feature type="compositionally biased region" description="Gly residues" evidence="11">
    <location>
        <begin position="1"/>
        <end position="13"/>
    </location>
</feature>
<dbReference type="Pfam" id="PF06862">
    <property type="entry name" value="Utp25_C"/>
    <property type="match status" value="1"/>
</dbReference>
<dbReference type="Gene3D" id="3.40.50.300">
    <property type="entry name" value="P-loop containing nucleotide triphosphate hydrolases"/>
    <property type="match status" value="1"/>
</dbReference>
<feature type="compositionally biased region" description="Basic and acidic residues" evidence="11">
    <location>
        <begin position="106"/>
        <end position="118"/>
    </location>
</feature>
<feature type="domain" description="UTP25 NTP hydrolase-like" evidence="13">
    <location>
        <begin position="270"/>
        <end position="527"/>
    </location>
</feature>
<accession>A0A9Q9AZK6</accession>
<dbReference type="SUPFAM" id="SSF52540">
    <property type="entry name" value="P-loop containing nucleoside triphosphate hydrolases"/>
    <property type="match status" value="1"/>
</dbReference>
<keyword evidence="8 10" id="KW-0539">Nucleus</keyword>
<comment type="function">
    <text evidence="1 10">DEAD-box RNA helicase-like protein required for pre-18S rRNA processing, specifically at sites A0, A1, and A2.</text>
</comment>
<dbReference type="AlphaFoldDB" id="A0A9Q9AZK6"/>
<evidence type="ECO:0000256" key="1">
    <source>
        <dbReference type="ARBA" id="ARBA00002883"/>
    </source>
</evidence>
<gene>
    <name evidence="14" type="ORF">Slin15195_G115980</name>
</gene>
<dbReference type="InterPro" id="IPR027417">
    <property type="entry name" value="P-loop_NTPase"/>
</dbReference>
<evidence type="ECO:0000256" key="6">
    <source>
        <dbReference type="ARBA" id="ARBA00022517"/>
    </source>
</evidence>
<evidence type="ECO:0000256" key="3">
    <source>
        <dbReference type="ARBA" id="ARBA00009223"/>
    </source>
</evidence>
<proteinExistence type="inferred from homology"/>
<dbReference type="InterPro" id="IPR053939">
    <property type="entry name" value="UTP25_C"/>
</dbReference>
<comment type="similarity">
    <text evidence="3 10">Belongs to the UTP25 family.</text>
</comment>
<keyword evidence="6 10" id="KW-0690">Ribosome biogenesis</keyword>
<evidence type="ECO:0000259" key="13">
    <source>
        <dbReference type="Pfam" id="PF22916"/>
    </source>
</evidence>
<name>A0A9Q9AZK6_9PEZI</name>
<dbReference type="EMBL" id="CP099428">
    <property type="protein sequence ID" value="USW58279.1"/>
    <property type="molecule type" value="Genomic_DNA"/>
</dbReference>
<dbReference type="Proteomes" id="UP001056384">
    <property type="component" value="Chromosome 11"/>
</dbReference>
<evidence type="ECO:0000256" key="5">
    <source>
        <dbReference type="ARBA" id="ARBA00015422"/>
    </source>
</evidence>
<evidence type="ECO:0000256" key="8">
    <source>
        <dbReference type="ARBA" id="ARBA00023242"/>
    </source>
</evidence>
<dbReference type="GO" id="GO:0034511">
    <property type="term" value="F:U3 snoRNA binding"/>
    <property type="evidence" value="ECO:0007669"/>
    <property type="project" value="InterPro"/>
</dbReference>
<dbReference type="GO" id="GO:0019843">
    <property type="term" value="F:rRNA binding"/>
    <property type="evidence" value="ECO:0007669"/>
    <property type="project" value="TreeGrafter"/>
</dbReference>
<evidence type="ECO:0000256" key="10">
    <source>
        <dbReference type="RuleBase" id="RU365070"/>
    </source>
</evidence>
<evidence type="ECO:0000259" key="12">
    <source>
        <dbReference type="Pfam" id="PF06862"/>
    </source>
</evidence>
<reference evidence="14" key="1">
    <citation type="submission" date="2022-06" db="EMBL/GenBank/DDBJ databases">
        <title>Complete genome sequences of two strains of the flax pathogen Septoria linicola.</title>
        <authorList>
            <person name="Lapalu N."/>
            <person name="Simon A."/>
            <person name="Demenou B."/>
            <person name="Paumier D."/>
            <person name="Guillot M.-P."/>
            <person name="Gout L."/>
            <person name="Valade R."/>
        </authorList>
    </citation>
    <scope>NUCLEOTIDE SEQUENCE</scope>
    <source>
        <strain evidence="14">SE15195</strain>
    </source>
</reference>
<feature type="compositionally biased region" description="Basic and acidic residues" evidence="11">
    <location>
        <begin position="52"/>
        <end position="61"/>
    </location>
</feature>
<comment type="subcellular location">
    <subcellularLocation>
        <location evidence="2 10">Nucleus</location>
        <location evidence="2 10">Nucleolus</location>
    </subcellularLocation>
</comment>
<feature type="region of interest" description="Disordered" evidence="11">
    <location>
        <begin position="1"/>
        <end position="188"/>
    </location>
</feature>
<keyword evidence="7 10" id="KW-0698">rRNA processing</keyword>
<evidence type="ECO:0000256" key="7">
    <source>
        <dbReference type="ARBA" id="ARBA00022552"/>
    </source>
</evidence>
<keyword evidence="9 10" id="KW-0687">Ribonucleoprotein</keyword>
<dbReference type="InterPro" id="IPR053940">
    <property type="entry name" value="UTP25_NTPase-like"/>
</dbReference>
<evidence type="ECO:0000313" key="15">
    <source>
        <dbReference type="Proteomes" id="UP001056384"/>
    </source>
</evidence>